<evidence type="ECO:0000313" key="3">
    <source>
        <dbReference type="EMBL" id="CAH1997393.1"/>
    </source>
</evidence>
<evidence type="ECO:0000256" key="1">
    <source>
        <dbReference type="SAM" id="Phobius"/>
    </source>
</evidence>
<keyword evidence="1" id="KW-0472">Membrane</keyword>
<comment type="caution">
    <text evidence="3">The sequence shown here is derived from an EMBL/GenBank/DDBJ whole genome shotgun (WGS) entry which is preliminary data.</text>
</comment>
<feature type="transmembrane region" description="Helical" evidence="1">
    <location>
        <begin position="149"/>
        <end position="171"/>
    </location>
</feature>
<proteinExistence type="predicted"/>
<organism evidence="3 4">
    <name type="scientific">Acanthoscelides obtectus</name>
    <name type="common">Bean weevil</name>
    <name type="synonym">Bruchus obtectus</name>
    <dbReference type="NCBI Taxonomy" id="200917"/>
    <lineage>
        <taxon>Eukaryota</taxon>
        <taxon>Metazoa</taxon>
        <taxon>Ecdysozoa</taxon>
        <taxon>Arthropoda</taxon>
        <taxon>Hexapoda</taxon>
        <taxon>Insecta</taxon>
        <taxon>Pterygota</taxon>
        <taxon>Neoptera</taxon>
        <taxon>Endopterygota</taxon>
        <taxon>Coleoptera</taxon>
        <taxon>Polyphaga</taxon>
        <taxon>Cucujiformia</taxon>
        <taxon>Chrysomeloidea</taxon>
        <taxon>Chrysomelidae</taxon>
        <taxon>Bruchinae</taxon>
        <taxon>Bruchini</taxon>
        <taxon>Acanthoscelides</taxon>
    </lineage>
</organism>
<feature type="transmembrane region" description="Helical" evidence="1">
    <location>
        <begin position="231"/>
        <end position="250"/>
    </location>
</feature>
<feature type="transmembrane region" description="Helical" evidence="1">
    <location>
        <begin position="111"/>
        <end position="129"/>
    </location>
</feature>
<evidence type="ECO:0000313" key="4">
    <source>
        <dbReference type="Proteomes" id="UP001152888"/>
    </source>
</evidence>
<feature type="transmembrane region" description="Helical" evidence="1">
    <location>
        <begin position="293"/>
        <end position="317"/>
    </location>
</feature>
<keyword evidence="1" id="KW-0812">Transmembrane</keyword>
<dbReference type="EMBL" id="CAKOFQ010007284">
    <property type="protein sequence ID" value="CAH1997393.1"/>
    <property type="molecule type" value="Genomic_DNA"/>
</dbReference>
<accession>A0A9P0PTL1</accession>
<dbReference type="AlphaFoldDB" id="A0A9P0PTL1"/>
<keyword evidence="4" id="KW-1185">Reference proteome</keyword>
<dbReference type="Proteomes" id="UP001152888">
    <property type="component" value="Unassembled WGS sequence"/>
</dbReference>
<dbReference type="InterPro" id="IPR055120">
    <property type="entry name" value="Chs-1/2_IV_N"/>
</dbReference>
<gene>
    <name evidence="3" type="ORF">ACAOBT_LOCUS23709</name>
</gene>
<keyword evidence="1" id="KW-1133">Transmembrane helix</keyword>
<sequence length="348" mass="39991">MRDEYDEVPLGEDTTDEKQQWNLFKNIPRETESASAVESKLLEFGIKCLKLATIVITFFVVLSTAVVSKGTLLFMVSQVKLNTSRQFCNKGFGIDDRQQFFVTLPPEETTVWIWTIIFAYWIPEIGTFIRSLRIICFKHWEYPKAVEEFLRLCFVELLPAIGSAILVFVVFPELDVIKAAMLTNAVCFVPAVLSLFSKRKHKLLIVLDILAIVAQASAAIAWPILENKTELYFIPIAVLFISMGWARNYMPKDCSLFCGWKQKEPNEDQADEETQELTMKQPDKKKGTENDMYFMYLFIAPFKCLVFLMVAVLAIWIKEGDATFMFDLFDDAFRRHTLVINEVSGDDN</sequence>
<name>A0A9P0PTL1_ACAOB</name>
<feature type="transmembrane region" description="Helical" evidence="1">
    <location>
        <begin position="177"/>
        <end position="196"/>
    </location>
</feature>
<dbReference type="OrthoDB" id="6753975at2759"/>
<feature type="transmembrane region" description="Helical" evidence="1">
    <location>
        <begin position="48"/>
        <end position="67"/>
    </location>
</feature>
<dbReference type="Pfam" id="PF23000">
    <property type="entry name" value="ChitinSynthase_IV_N"/>
    <property type="match status" value="1"/>
</dbReference>
<protein>
    <recommendedName>
        <fullName evidence="2">Chitin synthase chs-1/2 N-terminal putative transporter domain-containing protein</fullName>
    </recommendedName>
</protein>
<feature type="transmembrane region" description="Helical" evidence="1">
    <location>
        <begin position="203"/>
        <end position="225"/>
    </location>
</feature>
<feature type="domain" description="Chitin synthase chs-1/2 N-terminal putative transporter" evidence="2">
    <location>
        <begin position="46"/>
        <end position="198"/>
    </location>
</feature>
<reference evidence="3" key="1">
    <citation type="submission" date="2022-03" db="EMBL/GenBank/DDBJ databases">
        <authorList>
            <person name="Sayadi A."/>
        </authorList>
    </citation>
    <scope>NUCLEOTIDE SEQUENCE</scope>
</reference>
<evidence type="ECO:0000259" key="2">
    <source>
        <dbReference type="Pfam" id="PF23000"/>
    </source>
</evidence>